<evidence type="ECO:0000313" key="5">
    <source>
        <dbReference type="EMBL" id="CAH1792357.1"/>
    </source>
</evidence>
<keyword evidence="2" id="KW-0677">Repeat</keyword>
<evidence type="ECO:0000256" key="1">
    <source>
        <dbReference type="ARBA" id="ARBA00022729"/>
    </source>
</evidence>
<organism evidence="5 6">
    <name type="scientific">Owenia fusiformis</name>
    <name type="common">Polychaete worm</name>
    <dbReference type="NCBI Taxonomy" id="6347"/>
    <lineage>
        <taxon>Eukaryota</taxon>
        <taxon>Metazoa</taxon>
        <taxon>Spiralia</taxon>
        <taxon>Lophotrochozoa</taxon>
        <taxon>Annelida</taxon>
        <taxon>Polychaeta</taxon>
        <taxon>Sedentaria</taxon>
        <taxon>Canalipalpata</taxon>
        <taxon>Sabellida</taxon>
        <taxon>Oweniida</taxon>
        <taxon>Oweniidae</taxon>
        <taxon>Owenia</taxon>
    </lineage>
</organism>
<dbReference type="PROSITE" id="PS50222">
    <property type="entry name" value="EF_HAND_2"/>
    <property type="match status" value="1"/>
</dbReference>
<evidence type="ECO:0000313" key="6">
    <source>
        <dbReference type="Proteomes" id="UP000749559"/>
    </source>
</evidence>
<name>A0A8S4PFQ2_OWEFU</name>
<dbReference type="GO" id="GO:0005509">
    <property type="term" value="F:calcium ion binding"/>
    <property type="evidence" value="ECO:0007669"/>
    <property type="project" value="InterPro"/>
</dbReference>
<keyword evidence="3" id="KW-0106">Calcium</keyword>
<dbReference type="PROSITE" id="PS00018">
    <property type="entry name" value="EF_HAND_1"/>
    <property type="match status" value="2"/>
</dbReference>
<dbReference type="Proteomes" id="UP000749559">
    <property type="component" value="Unassembled WGS sequence"/>
</dbReference>
<protein>
    <recommendedName>
        <fullName evidence="4">EF-hand domain-containing protein</fullName>
    </recommendedName>
</protein>
<dbReference type="Gene3D" id="1.10.238.10">
    <property type="entry name" value="EF-hand"/>
    <property type="match status" value="1"/>
</dbReference>
<sequence length="182" mass="21324">MLINTSSYIQQLTPHFMMQLYKKFELTVVHSMVLFLTIATLTHANTFKSFKDPDTMHDGHHIQEHYEGQVKVDPETMTDEEKEFHYFKQHDSDDSNTLDGIEIYQAIAHMMPYDPANFKPANLEGKSQEQIAIDINHAKDQYVKQIEVLVDTVLKQSDVNDDGYISYFEFKHRYDSKENKNN</sequence>
<dbReference type="SUPFAM" id="SSF47473">
    <property type="entry name" value="EF-hand"/>
    <property type="match status" value="1"/>
</dbReference>
<evidence type="ECO:0000259" key="4">
    <source>
        <dbReference type="PROSITE" id="PS50222"/>
    </source>
</evidence>
<dbReference type="OrthoDB" id="289247at2759"/>
<evidence type="ECO:0000256" key="2">
    <source>
        <dbReference type="ARBA" id="ARBA00022737"/>
    </source>
</evidence>
<dbReference type="InterPro" id="IPR052110">
    <property type="entry name" value="MCFD2-like"/>
</dbReference>
<dbReference type="AlphaFoldDB" id="A0A8S4PFQ2"/>
<dbReference type="PANTHER" id="PTHR23104:SF1">
    <property type="entry name" value="EF-HAND DOMAIN-CONTAINING PROTEIN"/>
    <property type="match status" value="1"/>
</dbReference>
<evidence type="ECO:0000256" key="3">
    <source>
        <dbReference type="ARBA" id="ARBA00022837"/>
    </source>
</evidence>
<proteinExistence type="predicted"/>
<dbReference type="PANTHER" id="PTHR23104">
    <property type="entry name" value="MULTIPLE COAGULATION FACTOR DEFICIENCY PROTEIN 2 NEURAL STEM CELL DERIVED NEURONAL SURVIVAL PROTEIN"/>
    <property type="match status" value="1"/>
</dbReference>
<feature type="domain" description="EF-hand" evidence="4">
    <location>
        <begin position="145"/>
        <end position="180"/>
    </location>
</feature>
<dbReference type="EMBL" id="CAIIXF020000008">
    <property type="protein sequence ID" value="CAH1792357.1"/>
    <property type="molecule type" value="Genomic_DNA"/>
</dbReference>
<comment type="caution">
    <text evidence="5">The sequence shown here is derived from an EMBL/GenBank/DDBJ whole genome shotgun (WGS) entry which is preliminary data.</text>
</comment>
<dbReference type="InterPro" id="IPR002048">
    <property type="entry name" value="EF_hand_dom"/>
</dbReference>
<dbReference type="InterPro" id="IPR018247">
    <property type="entry name" value="EF_Hand_1_Ca_BS"/>
</dbReference>
<reference evidence="5" key="1">
    <citation type="submission" date="2022-03" db="EMBL/GenBank/DDBJ databases">
        <authorList>
            <person name="Martin C."/>
        </authorList>
    </citation>
    <scope>NUCLEOTIDE SEQUENCE</scope>
</reference>
<keyword evidence="1" id="KW-0732">Signal</keyword>
<keyword evidence="6" id="KW-1185">Reference proteome</keyword>
<gene>
    <name evidence="5" type="ORF">OFUS_LOCUS17328</name>
</gene>
<accession>A0A8S4PFQ2</accession>
<dbReference type="InterPro" id="IPR011992">
    <property type="entry name" value="EF-hand-dom_pair"/>
</dbReference>